<protein>
    <recommendedName>
        <fullName evidence="2">Maintenance of Photosystem II under High light 2 C-terminal domain-containing protein</fullName>
    </recommendedName>
</protein>
<dbReference type="InterPro" id="IPR049072">
    <property type="entry name" value="MPH2_C"/>
</dbReference>
<gene>
    <name evidence="3" type="ORF">CSSPTR1EN2_LOCUS23156</name>
</gene>
<feature type="compositionally biased region" description="Low complexity" evidence="1">
    <location>
        <begin position="48"/>
        <end position="60"/>
    </location>
</feature>
<keyword evidence="4" id="KW-1185">Reference proteome</keyword>
<evidence type="ECO:0000313" key="3">
    <source>
        <dbReference type="EMBL" id="CAK9236756.1"/>
    </source>
</evidence>
<dbReference type="InterPro" id="IPR038862">
    <property type="entry name" value="MPH2"/>
</dbReference>
<accession>A0ABP0V2X0</accession>
<feature type="region of interest" description="Disordered" evidence="1">
    <location>
        <begin position="44"/>
        <end position="72"/>
    </location>
</feature>
<feature type="domain" description="Maintenance of Photosystem II under High light 2 C-terminal" evidence="2">
    <location>
        <begin position="148"/>
        <end position="253"/>
    </location>
</feature>
<evidence type="ECO:0000259" key="2">
    <source>
        <dbReference type="Pfam" id="PF20675"/>
    </source>
</evidence>
<evidence type="ECO:0000313" key="4">
    <source>
        <dbReference type="Proteomes" id="UP001497512"/>
    </source>
</evidence>
<dbReference type="PANTHER" id="PTHR35742:SF1">
    <property type="entry name" value="THYLAKOID LUMENAL 16.5 KDA PROTEIN, CHLOROPLASTIC"/>
    <property type="match status" value="1"/>
</dbReference>
<dbReference type="EMBL" id="OZ019901">
    <property type="protein sequence ID" value="CAK9236756.1"/>
    <property type="molecule type" value="Genomic_DNA"/>
</dbReference>
<dbReference type="PANTHER" id="PTHR35742">
    <property type="entry name" value="THYLAKOID LUMENAL 16.5 KDA PROTEIN, CHLOROPLASTIC"/>
    <property type="match status" value="1"/>
</dbReference>
<dbReference type="Proteomes" id="UP001497512">
    <property type="component" value="Chromosome 9"/>
</dbReference>
<sequence length="253" mass="27356">MASALSASFAAGNRSLLLGKSFVGDNQQHQQGRNRANVFGHGARCEVQHQQQQQQQQQQQGKMSSSLVDHHHHHHFVLSRREAVRSVLVAAAGVGTAALWSCWTPFMASALLEADDDDALLEKVKEDKKKRIQRRASTINSFKKETESVQAAVYKLSKAGQAIDGSDFSTATSVLGSTSDNDWIKDVKDALSKVSANSEERKEADVFSSALASLQSAVVKQDAESSKSAFVASASALEKWSTLTGLSEQIKGL</sequence>
<name>A0ABP0V2X0_9BRYO</name>
<proteinExistence type="predicted"/>
<evidence type="ECO:0000256" key="1">
    <source>
        <dbReference type="SAM" id="MobiDB-lite"/>
    </source>
</evidence>
<organism evidence="3 4">
    <name type="scientific">Sphagnum troendelagicum</name>
    <dbReference type="NCBI Taxonomy" id="128251"/>
    <lineage>
        <taxon>Eukaryota</taxon>
        <taxon>Viridiplantae</taxon>
        <taxon>Streptophyta</taxon>
        <taxon>Embryophyta</taxon>
        <taxon>Bryophyta</taxon>
        <taxon>Sphagnophytina</taxon>
        <taxon>Sphagnopsida</taxon>
        <taxon>Sphagnales</taxon>
        <taxon>Sphagnaceae</taxon>
        <taxon>Sphagnum</taxon>
    </lineage>
</organism>
<reference evidence="3" key="1">
    <citation type="submission" date="2024-02" db="EMBL/GenBank/DDBJ databases">
        <authorList>
            <consortium name="ELIXIR-Norway"/>
            <consortium name="Elixir Norway"/>
        </authorList>
    </citation>
    <scope>NUCLEOTIDE SEQUENCE</scope>
</reference>
<dbReference type="Pfam" id="PF20675">
    <property type="entry name" value="MPH2"/>
    <property type="match status" value="1"/>
</dbReference>